<dbReference type="GO" id="GO:0007189">
    <property type="term" value="P:adenylate cyclase-activating G protein-coupled receptor signaling pathway"/>
    <property type="evidence" value="ECO:0007669"/>
    <property type="project" value="TreeGrafter"/>
</dbReference>
<evidence type="ECO:0000256" key="6">
    <source>
        <dbReference type="SAM" id="Phobius"/>
    </source>
</evidence>
<evidence type="ECO:0000256" key="3">
    <source>
        <dbReference type="ARBA" id="ARBA00022989"/>
    </source>
</evidence>
<reference evidence="10" key="1">
    <citation type="submission" date="2012-12" db="EMBL/GenBank/DDBJ databases">
        <authorList>
            <person name="Hellsten U."/>
            <person name="Grimwood J."/>
            <person name="Chapman J.A."/>
            <person name="Shapiro H."/>
            <person name="Aerts A."/>
            <person name="Otillar R.P."/>
            <person name="Terry A.Y."/>
            <person name="Boore J.L."/>
            <person name="Simakov O."/>
            <person name="Marletaz F."/>
            <person name="Cho S.-J."/>
            <person name="Edsinger-Gonzales E."/>
            <person name="Havlak P."/>
            <person name="Kuo D.-H."/>
            <person name="Larsson T."/>
            <person name="Lv J."/>
            <person name="Arendt D."/>
            <person name="Savage R."/>
            <person name="Osoegawa K."/>
            <person name="de Jong P."/>
            <person name="Lindberg D.R."/>
            <person name="Seaver E.C."/>
            <person name="Weisblat D.A."/>
            <person name="Putnam N.H."/>
            <person name="Grigoriev I.V."/>
            <person name="Rokhsar D.S."/>
        </authorList>
    </citation>
    <scope>NUCLEOTIDE SEQUENCE</scope>
    <source>
        <strain evidence="10">I ESC-2004</strain>
    </source>
</reference>
<evidence type="ECO:0000313" key="9">
    <source>
        <dbReference type="EnsemblMetazoa" id="CapteP194428"/>
    </source>
</evidence>
<dbReference type="OrthoDB" id="6115658at2759"/>
<evidence type="ECO:0000256" key="1">
    <source>
        <dbReference type="ARBA" id="ARBA00004141"/>
    </source>
</evidence>
<feature type="transmembrane region" description="Helical" evidence="6">
    <location>
        <begin position="204"/>
        <end position="225"/>
    </location>
</feature>
<feature type="transmembrane region" description="Helical" evidence="6">
    <location>
        <begin position="83"/>
        <end position="107"/>
    </location>
</feature>
<dbReference type="OMA" id="TRNHVYP"/>
<evidence type="ECO:0000256" key="5">
    <source>
        <dbReference type="SAM" id="MobiDB-lite"/>
    </source>
</evidence>
<feature type="domain" description="G-protein coupled receptors family 2 profile 2" evidence="7">
    <location>
        <begin position="42"/>
        <end position="311"/>
    </location>
</feature>
<evidence type="ECO:0000313" key="10">
    <source>
        <dbReference type="Proteomes" id="UP000014760"/>
    </source>
</evidence>
<dbReference type="PANTHER" id="PTHR23112">
    <property type="entry name" value="G PROTEIN-COUPLED RECEPTOR 157-RELATED"/>
    <property type="match status" value="1"/>
</dbReference>
<dbReference type="HOGENOM" id="CLU_076189_0_0_1"/>
<protein>
    <recommendedName>
        <fullName evidence="7">G-protein coupled receptors family 2 profile 2 domain-containing protein</fullName>
    </recommendedName>
</protein>
<feature type="transmembrane region" description="Helical" evidence="6">
    <location>
        <begin position="43"/>
        <end position="67"/>
    </location>
</feature>
<proteinExistence type="predicted"/>
<organism evidence="8">
    <name type="scientific">Capitella teleta</name>
    <name type="common">Polychaete worm</name>
    <dbReference type="NCBI Taxonomy" id="283909"/>
    <lineage>
        <taxon>Eukaryota</taxon>
        <taxon>Metazoa</taxon>
        <taxon>Spiralia</taxon>
        <taxon>Lophotrochozoa</taxon>
        <taxon>Annelida</taxon>
        <taxon>Polychaeta</taxon>
        <taxon>Sedentaria</taxon>
        <taxon>Scolecida</taxon>
        <taxon>Capitellidae</taxon>
        <taxon>Capitella</taxon>
    </lineage>
</organism>
<dbReference type="Proteomes" id="UP000014760">
    <property type="component" value="Unassembled WGS sequence"/>
</dbReference>
<keyword evidence="4 6" id="KW-0472">Membrane</keyword>
<reference evidence="8 10" key="2">
    <citation type="journal article" date="2013" name="Nature">
        <title>Insights into bilaterian evolution from three spiralian genomes.</title>
        <authorList>
            <person name="Simakov O."/>
            <person name="Marletaz F."/>
            <person name="Cho S.J."/>
            <person name="Edsinger-Gonzales E."/>
            <person name="Havlak P."/>
            <person name="Hellsten U."/>
            <person name="Kuo D.H."/>
            <person name="Larsson T."/>
            <person name="Lv J."/>
            <person name="Arendt D."/>
            <person name="Savage R."/>
            <person name="Osoegawa K."/>
            <person name="de Jong P."/>
            <person name="Grimwood J."/>
            <person name="Chapman J.A."/>
            <person name="Shapiro H."/>
            <person name="Aerts A."/>
            <person name="Otillar R.P."/>
            <person name="Terry A.Y."/>
            <person name="Boore J.L."/>
            <person name="Grigoriev I.V."/>
            <person name="Lindberg D.R."/>
            <person name="Seaver E.C."/>
            <person name="Weisblat D.A."/>
            <person name="Putnam N.H."/>
            <person name="Rokhsar D.S."/>
        </authorList>
    </citation>
    <scope>NUCLEOTIDE SEQUENCE</scope>
    <source>
        <strain evidence="8 10">I ESC-2004</strain>
    </source>
</reference>
<dbReference type="EnsemblMetazoa" id="CapteT194428">
    <property type="protein sequence ID" value="CapteP194428"/>
    <property type="gene ID" value="CapteG194428"/>
</dbReference>
<sequence>MAMYMDPELMTSAPVITEGNEEKYDPENAPVEVMGLGTPVFPAVHLTAIITCGISTFVSGAILLYMFRTMKTSFWKCTMGDRLVVYLSICDLGFSISHGLDHVIIFGTDDNTPEPACSVIAWFVQEFTLGQSLVVNIAAVAAVIIIVRERRVSFGRYDWVLITWAFGFPAVLGVVIAGNDLLGAIGAWCFMDMRKAAGQALNTFYILAMITVFVVNSVCYIIVFAKIRQVEKMMESFSTGDTEAKEQSKRSRRSAQNMALLVLAFLFQWSLYVAYTSWSFFGNPSYKLLVADVFICNLGGVFNGIAYTLMRKYNRKAEGGGKKGKKGKGEDSLATSVTNVSEPTDKN</sequence>
<keyword evidence="3 6" id="KW-1133">Transmembrane helix</keyword>
<dbReference type="EMBL" id="KB305654">
    <property type="protein sequence ID" value="ELU00855.1"/>
    <property type="molecule type" value="Genomic_DNA"/>
</dbReference>
<dbReference type="GO" id="GO:0005886">
    <property type="term" value="C:plasma membrane"/>
    <property type="evidence" value="ECO:0007669"/>
    <property type="project" value="TreeGrafter"/>
</dbReference>
<feature type="transmembrane region" description="Helical" evidence="6">
    <location>
        <begin position="258"/>
        <end position="276"/>
    </location>
</feature>
<feature type="transmembrane region" description="Helical" evidence="6">
    <location>
        <begin position="159"/>
        <end position="184"/>
    </location>
</feature>
<reference evidence="9" key="3">
    <citation type="submission" date="2015-06" db="UniProtKB">
        <authorList>
            <consortium name="EnsemblMetazoa"/>
        </authorList>
    </citation>
    <scope>IDENTIFICATION</scope>
</reference>
<feature type="region of interest" description="Disordered" evidence="5">
    <location>
        <begin position="317"/>
        <end position="347"/>
    </location>
</feature>
<feature type="transmembrane region" description="Helical" evidence="6">
    <location>
        <begin position="127"/>
        <end position="147"/>
    </location>
</feature>
<name>R7U3D9_CAPTE</name>
<dbReference type="PANTHER" id="PTHR23112:SF0">
    <property type="entry name" value="TRANSMEMBRANE PROTEIN 116"/>
    <property type="match status" value="1"/>
</dbReference>
<dbReference type="AlphaFoldDB" id="R7U3D9"/>
<dbReference type="Gene3D" id="1.20.1070.10">
    <property type="entry name" value="Rhodopsin 7-helix transmembrane proteins"/>
    <property type="match status" value="1"/>
</dbReference>
<evidence type="ECO:0000256" key="4">
    <source>
        <dbReference type="ARBA" id="ARBA00023136"/>
    </source>
</evidence>
<feature type="transmembrane region" description="Helical" evidence="6">
    <location>
        <begin position="288"/>
        <end position="309"/>
    </location>
</feature>
<feature type="compositionally biased region" description="Polar residues" evidence="5">
    <location>
        <begin position="333"/>
        <end position="347"/>
    </location>
</feature>
<dbReference type="EMBL" id="AMQN01009537">
    <property type="status" value="NOT_ANNOTATED_CDS"/>
    <property type="molecule type" value="Genomic_DNA"/>
</dbReference>
<keyword evidence="2 6" id="KW-0812">Transmembrane</keyword>
<evidence type="ECO:0000256" key="2">
    <source>
        <dbReference type="ARBA" id="ARBA00022692"/>
    </source>
</evidence>
<keyword evidence="10" id="KW-1185">Reference proteome</keyword>
<evidence type="ECO:0000313" key="8">
    <source>
        <dbReference type="EMBL" id="ELU00855.1"/>
    </source>
</evidence>
<feature type="compositionally biased region" description="Basic and acidic residues" evidence="5">
    <location>
        <begin position="317"/>
        <end position="331"/>
    </location>
</feature>
<dbReference type="PROSITE" id="PS50261">
    <property type="entry name" value="G_PROTEIN_RECEP_F2_4"/>
    <property type="match status" value="1"/>
</dbReference>
<dbReference type="InterPro" id="IPR017981">
    <property type="entry name" value="GPCR_2-like_7TM"/>
</dbReference>
<dbReference type="GO" id="GO:0007166">
    <property type="term" value="P:cell surface receptor signaling pathway"/>
    <property type="evidence" value="ECO:0007669"/>
    <property type="project" value="InterPro"/>
</dbReference>
<dbReference type="GO" id="GO:0004930">
    <property type="term" value="F:G protein-coupled receptor activity"/>
    <property type="evidence" value="ECO:0007669"/>
    <property type="project" value="TreeGrafter"/>
</dbReference>
<evidence type="ECO:0000259" key="7">
    <source>
        <dbReference type="PROSITE" id="PS50261"/>
    </source>
</evidence>
<accession>R7U3D9</accession>
<gene>
    <name evidence="8" type="ORF">CAPTEDRAFT_194428</name>
</gene>
<dbReference type="SUPFAM" id="SSF81321">
    <property type="entry name" value="Family A G protein-coupled receptor-like"/>
    <property type="match status" value="1"/>
</dbReference>
<comment type="subcellular location">
    <subcellularLocation>
        <location evidence="1">Membrane</location>
        <topology evidence="1">Multi-pass membrane protein</topology>
    </subcellularLocation>
</comment>